<dbReference type="Pfam" id="PF01565">
    <property type="entry name" value="FAD_binding_4"/>
    <property type="match status" value="1"/>
</dbReference>
<protein>
    <recommendedName>
        <fullName evidence="3">FAD linked oxidase N-terminal domain-containing protein</fullName>
    </recommendedName>
</protein>
<dbReference type="InterPro" id="IPR036318">
    <property type="entry name" value="FAD-bd_PCMH-like_sf"/>
</dbReference>
<sequence length="279" mass="30871">MGAVKPLALPPDISQEIFAKFLAQAKDVVGKENVTTISSADQLSDGSYLEQPFTHDPYHILEQDSFLASAVICPRSVPDVQVLVKLAAEFSIPIWPTSIGRNVGYGGAAPRVSGSVVLNLGKHMNRILESNLGIVTKLGMGLFPNPGGYQSYLITFPRDNDLEKIVEIIRPLRLQMVIQNVPTLRHILLDAGVMGKKSDYVSDIDKPLDDDQLDEIARKLKLGRWNFYGALYGPEPVRQALWGVIKSAFSTIEGAKFFFPEDIKEPYTRLSKEFPLLTS</sequence>
<keyword evidence="5" id="KW-1185">Reference proteome</keyword>
<organism evidence="4 5">
    <name type="scientific">Neofusicoccum ribis</name>
    <dbReference type="NCBI Taxonomy" id="45134"/>
    <lineage>
        <taxon>Eukaryota</taxon>
        <taxon>Fungi</taxon>
        <taxon>Dikarya</taxon>
        <taxon>Ascomycota</taxon>
        <taxon>Pezizomycotina</taxon>
        <taxon>Dothideomycetes</taxon>
        <taxon>Dothideomycetes incertae sedis</taxon>
        <taxon>Botryosphaeriales</taxon>
        <taxon>Botryosphaeriaceae</taxon>
        <taxon>Neofusicoccum</taxon>
    </lineage>
</organism>
<dbReference type="InterPro" id="IPR016167">
    <property type="entry name" value="FAD-bd_PCMH_sub1"/>
</dbReference>
<feature type="domain" description="FAD linked oxidase N-terminal" evidence="3">
    <location>
        <begin position="69"/>
        <end position="131"/>
    </location>
</feature>
<name>A0ABR3SIX9_9PEZI</name>
<evidence type="ECO:0000256" key="1">
    <source>
        <dbReference type="ARBA" id="ARBA00022630"/>
    </source>
</evidence>
<dbReference type="PANTHER" id="PTHR11748">
    <property type="entry name" value="D-LACTATE DEHYDROGENASE"/>
    <property type="match status" value="1"/>
</dbReference>
<comment type="caution">
    <text evidence="4">The sequence shown here is derived from an EMBL/GenBank/DDBJ whole genome shotgun (WGS) entry which is preliminary data.</text>
</comment>
<accession>A0ABR3SIX9</accession>
<dbReference type="Proteomes" id="UP001521116">
    <property type="component" value="Unassembled WGS sequence"/>
</dbReference>
<reference evidence="4 5" key="1">
    <citation type="submission" date="2024-02" db="EMBL/GenBank/DDBJ databases">
        <title>De novo assembly and annotation of 12 fungi associated with fruit tree decline syndrome in Ontario, Canada.</title>
        <authorList>
            <person name="Sulman M."/>
            <person name="Ellouze W."/>
            <person name="Ilyukhin E."/>
        </authorList>
    </citation>
    <scope>NUCLEOTIDE SEQUENCE [LARGE SCALE GENOMIC DNA]</scope>
    <source>
        <strain evidence="4 5">M1-105</strain>
    </source>
</reference>
<evidence type="ECO:0000313" key="5">
    <source>
        <dbReference type="Proteomes" id="UP001521116"/>
    </source>
</evidence>
<dbReference type="Gene3D" id="3.30.43.10">
    <property type="entry name" value="Uridine Diphospho-n-acetylenolpyruvylglucosamine Reductase, domain 2"/>
    <property type="match status" value="1"/>
</dbReference>
<dbReference type="InterPro" id="IPR016170">
    <property type="entry name" value="Cytok_DH_C_sf"/>
</dbReference>
<keyword evidence="1" id="KW-0285">Flavoprotein</keyword>
<dbReference type="InterPro" id="IPR006094">
    <property type="entry name" value="Oxid_FAD_bind_N"/>
</dbReference>
<dbReference type="PANTHER" id="PTHR11748:SF114">
    <property type="entry name" value="ARYL-ALCOHOL OXIDASE VANILLYL-ALCOHOL OXIDASE (AFU_ORTHOLOGUE AFUA_3G09500)-RELATED"/>
    <property type="match status" value="1"/>
</dbReference>
<gene>
    <name evidence="4" type="ORF">SLS56_009400</name>
</gene>
<dbReference type="InterPro" id="IPR016164">
    <property type="entry name" value="FAD-linked_Oxase-like_C"/>
</dbReference>
<dbReference type="Gene3D" id="3.40.462.10">
    <property type="entry name" value="FAD-linked oxidases, C-terminal domain"/>
    <property type="match status" value="1"/>
</dbReference>
<evidence type="ECO:0000256" key="2">
    <source>
        <dbReference type="ARBA" id="ARBA00022827"/>
    </source>
</evidence>
<keyword evidence="2" id="KW-0274">FAD</keyword>
<dbReference type="SUPFAM" id="SSF56176">
    <property type="entry name" value="FAD-binding/transporter-associated domain-like"/>
    <property type="match status" value="1"/>
</dbReference>
<proteinExistence type="predicted"/>
<dbReference type="SUPFAM" id="SSF55103">
    <property type="entry name" value="FAD-linked oxidases, C-terminal domain"/>
    <property type="match status" value="1"/>
</dbReference>
<evidence type="ECO:0000313" key="4">
    <source>
        <dbReference type="EMBL" id="KAL1621037.1"/>
    </source>
</evidence>
<dbReference type="EMBL" id="JAJVDC020000158">
    <property type="protein sequence ID" value="KAL1621037.1"/>
    <property type="molecule type" value="Genomic_DNA"/>
</dbReference>
<evidence type="ECO:0000259" key="3">
    <source>
        <dbReference type="Pfam" id="PF01565"/>
    </source>
</evidence>